<evidence type="ECO:0000256" key="1">
    <source>
        <dbReference type="SAM" id="MobiDB-lite"/>
    </source>
</evidence>
<organism evidence="2">
    <name type="scientific">Craspedostauros australis</name>
    <dbReference type="NCBI Taxonomy" id="1486917"/>
    <lineage>
        <taxon>Eukaryota</taxon>
        <taxon>Sar</taxon>
        <taxon>Stramenopiles</taxon>
        <taxon>Ochrophyta</taxon>
        <taxon>Bacillariophyta</taxon>
        <taxon>Bacillariophyceae</taxon>
        <taxon>Bacillariophycidae</taxon>
        <taxon>Naviculales</taxon>
        <taxon>Naviculaceae</taxon>
        <taxon>Craspedostauros</taxon>
    </lineage>
</organism>
<feature type="compositionally biased region" description="Low complexity" evidence="1">
    <location>
        <begin position="47"/>
        <end position="58"/>
    </location>
</feature>
<feature type="region of interest" description="Disordered" evidence="1">
    <location>
        <begin position="178"/>
        <end position="315"/>
    </location>
</feature>
<dbReference type="EMBL" id="HBEF01022704">
    <property type="protein sequence ID" value="CAD8341916.1"/>
    <property type="molecule type" value="Transcribed_RNA"/>
</dbReference>
<proteinExistence type="predicted"/>
<feature type="compositionally biased region" description="Basic and acidic residues" evidence="1">
    <location>
        <begin position="178"/>
        <end position="192"/>
    </location>
</feature>
<protein>
    <submittedName>
        <fullName evidence="2">Uncharacterized protein</fullName>
    </submittedName>
</protein>
<feature type="region of interest" description="Disordered" evidence="1">
    <location>
        <begin position="35"/>
        <end position="71"/>
    </location>
</feature>
<gene>
    <name evidence="2" type="ORF">CAUS1442_LOCUS14051</name>
    <name evidence="3" type="ORF">CAUS1442_LOCUS14052</name>
</gene>
<feature type="compositionally biased region" description="Polar residues" evidence="1">
    <location>
        <begin position="198"/>
        <end position="211"/>
    </location>
</feature>
<feature type="region of interest" description="Disordered" evidence="1">
    <location>
        <begin position="141"/>
        <end position="164"/>
    </location>
</feature>
<evidence type="ECO:0000313" key="3">
    <source>
        <dbReference type="EMBL" id="CAD8341917.1"/>
    </source>
</evidence>
<sequence length="315" mass="35721">MNTDRNTINATPMQQAWSAAAAARSAHQSIFMANAMDPHGGMHDDQASSSQRLSLASRPDPNVPPRMDVTKDTNKFFGNLVVRDRAMHMETKRRTSQIGEKPDAHMADAWPGFGKNELSELPGKTDRKLLLGELFEEKQLEDRTQRDLESQSVTYETPALGENPQLDRLKDLMKESEESMMKLQQWDRDRGLPKSHSKSMVNTSRSRQQIITGKILSKWDGTPLINNQTELGKPKKRRLKDESELKTKRRRKRGESEQPVPPTQEQVQEVTRRLAQQSLQHAMQQSPSSLSGRSMSPTRESKSNPGQPNEPKPHI</sequence>
<dbReference type="AlphaFoldDB" id="A0A6T6HZD9"/>
<feature type="compositionally biased region" description="Low complexity" evidence="1">
    <location>
        <begin position="286"/>
        <end position="296"/>
    </location>
</feature>
<accession>A0A6T6HZD9</accession>
<name>A0A6T6HZD9_9STRA</name>
<feature type="compositionally biased region" description="Polar residues" evidence="1">
    <location>
        <begin position="274"/>
        <end position="285"/>
    </location>
</feature>
<evidence type="ECO:0000313" key="2">
    <source>
        <dbReference type="EMBL" id="CAD8341916.1"/>
    </source>
</evidence>
<dbReference type="EMBL" id="HBEF01022705">
    <property type="protein sequence ID" value="CAD8341917.1"/>
    <property type="molecule type" value="Transcribed_RNA"/>
</dbReference>
<reference evidence="2" key="1">
    <citation type="submission" date="2021-01" db="EMBL/GenBank/DDBJ databases">
        <authorList>
            <person name="Corre E."/>
            <person name="Pelletier E."/>
            <person name="Niang G."/>
            <person name="Scheremetjew M."/>
            <person name="Finn R."/>
            <person name="Kale V."/>
            <person name="Holt S."/>
            <person name="Cochrane G."/>
            <person name="Meng A."/>
            <person name="Brown T."/>
            <person name="Cohen L."/>
        </authorList>
    </citation>
    <scope>NUCLEOTIDE SEQUENCE</scope>
    <source>
        <strain evidence="2">CCMP3328</strain>
    </source>
</reference>